<feature type="transmembrane region" description="Helical" evidence="2">
    <location>
        <begin position="280"/>
        <end position="296"/>
    </location>
</feature>
<evidence type="ECO:0000313" key="3">
    <source>
        <dbReference type="EMBL" id="KAJ7754193.1"/>
    </source>
</evidence>
<dbReference type="SUPFAM" id="SSF64005">
    <property type="entry name" value="Undecaprenyl diphosphate synthase"/>
    <property type="match status" value="1"/>
</dbReference>
<dbReference type="InterPro" id="IPR036424">
    <property type="entry name" value="UPP_synth-like_sf"/>
</dbReference>
<organism evidence="3 4">
    <name type="scientific">Mycena maculata</name>
    <dbReference type="NCBI Taxonomy" id="230809"/>
    <lineage>
        <taxon>Eukaryota</taxon>
        <taxon>Fungi</taxon>
        <taxon>Dikarya</taxon>
        <taxon>Basidiomycota</taxon>
        <taxon>Agaricomycotina</taxon>
        <taxon>Agaricomycetes</taxon>
        <taxon>Agaricomycetidae</taxon>
        <taxon>Agaricales</taxon>
        <taxon>Marasmiineae</taxon>
        <taxon>Mycenaceae</taxon>
        <taxon>Mycena</taxon>
    </lineage>
</organism>
<dbReference type="Pfam" id="PF01255">
    <property type="entry name" value="Prenyltransf"/>
    <property type="match status" value="1"/>
</dbReference>
<sequence length="364" mass="41985">MAIKVSEWCLKYLPTTAPPVLLKYHRGQKPTHPGFTCVSLMWSRDKGGTKNRQRMDKGQDKILSTWESCPALCICLFFPLDHMSETHENFSHPAEEGDGPFALMATEFQSLTFTSVIHLFRICVSFIGGECHQFLPELLQAMAMVEEVTSTYDSVFSRLPLDMGVKRKFGGKDITEQNISMETYCRQRGIPPIKLIDHSDVGEKVRNHLFSPTPSRFHRFFLWDTQTAELHFIDKIWPQITEFDRLDALSSFSKRETHGVAVLSANAERTSDVPGIGSKPGIGFLFLLVFFLIAMYESRTGGYLIRFFHRYKDLKFRQKGSRKFQDDSEFNLEPKFPWKRWIVVRPERTYVANYSILKGISGIW</sequence>
<keyword evidence="1" id="KW-0808">Transferase</keyword>
<name>A0AAD7J007_9AGAR</name>
<dbReference type="Gene3D" id="3.40.1180.10">
    <property type="entry name" value="Decaprenyl diphosphate synthase-like"/>
    <property type="match status" value="1"/>
</dbReference>
<keyword evidence="2" id="KW-0812">Transmembrane</keyword>
<protein>
    <submittedName>
        <fullName evidence="3">Uncharacterized protein</fullName>
    </submittedName>
</protein>
<dbReference type="GO" id="GO:0016765">
    <property type="term" value="F:transferase activity, transferring alkyl or aryl (other than methyl) groups"/>
    <property type="evidence" value="ECO:0007669"/>
    <property type="project" value="InterPro"/>
</dbReference>
<evidence type="ECO:0000313" key="4">
    <source>
        <dbReference type="Proteomes" id="UP001215280"/>
    </source>
</evidence>
<keyword evidence="4" id="KW-1185">Reference proteome</keyword>
<keyword evidence="2" id="KW-0472">Membrane</keyword>
<reference evidence="3" key="1">
    <citation type="submission" date="2023-03" db="EMBL/GenBank/DDBJ databases">
        <title>Massive genome expansion in bonnet fungi (Mycena s.s.) driven by repeated elements and novel gene families across ecological guilds.</title>
        <authorList>
            <consortium name="Lawrence Berkeley National Laboratory"/>
            <person name="Harder C.B."/>
            <person name="Miyauchi S."/>
            <person name="Viragh M."/>
            <person name="Kuo A."/>
            <person name="Thoen E."/>
            <person name="Andreopoulos B."/>
            <person name="Lu D."/>
            <person name="Skrede I."/>
            <person name="Drula E."/>
            <person name="Henrissat B."/>
            <person name="Morin E."/>
            <person name="Kohler A."/>
            <person name="Barry K."/>
            <person name="LaButti K."/>
            <person name="Morin E."/>
            <person name="Salamov A."/>
            <person name="Lipzen A."/>
            <person name="Mereny Z."/>
            <person name="Hegedus B."/>
            <person name="Baldrian P."/>
            <person name="Stursova M."/>
            <person name="Weitz H."/>
            <person name="Taylor A."/>
            <person name="Grigoriev I.V."/>
            <person name="Nagy L.G."/>
            <person name="Martin F."/>
            <person name="Kauserud H."/>
        </authorList>
    </citation>
    <scope>NUCLEOTIDE SEQUENCE</scope>
    <source>
        <strain evidence="3">CBHHK188m</strain>
    </source>
</reference>
<comment type="caution">
    <text evidence="3">The sequence shown here is derived from an EMBL/GenBank/DDBJ whole genome shotgun (WGS) entry which is preliminary data.</text>
</comment>
<dbReference type="EMBL" id="JARJLG010000068">
    <property type="protein sequence ID" value="KAJ7754193.1"/>
    <property type="molecule type" value="Genomic_DNA"/>
</dbReference>
<evidence type="ECO:0000256" key="1">
    <source>
        <dbReference type="ARBA" id="ARBA00022679"/>
    </source>
</evidence>
<dbReference type="InterPro" id="IPR001441">
    <property type="entry name" value="UPP_synth-like"/>
</dbReference>
<dbReference type="Proteomes" id="UP001215280">
    <property type="component" value="Unassembled WGS sequence"/>
</dbReference>
<accession>A0AAD7J007</accession>
<dbReference type="AlphaFoldDB" id="A0AAD7J007"/>
<proteinExistence type="predicted"/>
<gene>
    <name evidence="3" type="ORF">DFH07DRAFT_773844</name>
</gene>
<keyword evidence="2" id="KW-1133">Transmembrane helix</keyword>
<evidence type="ECO:0000256" key="2">
    <source>
        <dbReference type="SAM" id="Phobius"/>
    </source>
</evidence>